<evidence type="ECO:0000256" key="7">
    <source>
        <dbReference type="SAM" id="Phobius"/>
    </source>
</evidence>
<dbReference type="Pfam" id="PF07681">
    <property type="entry name" value="DoxX"/>
    <property type="match status" value="1"/>
</dbReference>
<evidence type="ECO:0000256" key="3">
    <source>
        <dbReference type="ARBA" id="ARBA00022475"/>
    </source>
</evidence>
<feature type="transmembrane region" description="Helical" evidence="7">
    <location>
        <begin position="76"/>
        <end position="98"/>
    </location>
</feature>
<keyword evidence="6 7" id="KW-0472">Membrane</keyword>
<dbReference type="InterPro" id="IPR032808">
    <property type="entry name" value="DoxX"/>
</dbReference>
<feature type="transmembrane region" description="Helical" evidence="7">
    <location>
        <begin position="110"/>
        <end position="128"/>
    </location>
</feature>
<evidence type="ECO:0000256" key="4">
    <source>
        <dbReference type="ARBA" id="ARBA00022692"/>
    </source>
</evidence>
<gene>
    <name evidence="8" type="ORF">DFR37_107118</name>
</gene>
<keyword evidence="5 7" id="KW-1133">Transmembrane helix</keyword>
<reference evidence="8 9" key="1">
    <citation type="submission" date="2018-06" db="EMBL/GenBank/DDBJ databases">
        <title>Genomic Encyclopedia of Type Strains, Phase IV (KMG-IV): sequencing the most valuable type-strain genomes for metagenomic binning, comparative biology and taxonomic classification.</title>
        <authorList>
            <person name="Goeker M."/>
        </authorList>
    </citation>
    <scope>NUCLEOTIDE SEQUENCE [LARGE SCALE GENOMIC DNA]</scope>
    <source>
        <strain evidence="8 9">DSM 25520</strain>
    </source>
</reference>
<comment type="similarity">
    <text evidence="2">Belongs to the DoxX family.</text>
</comment>
<evidence type="ECO:0000313" key="8">
    <source>
        <dbReference type="EMBL" id="RBP38354.1"/>
    </source>
</evidence>
<comment type="subcellular location">
    <subcellularLocation>
        <location evidence="1">Cell membrane</location>
        <topology evidence="1">Multi-pass membrane protein</topology>
    </subcellularLocation>
</comment>
<evidence type="ECO:0000256" key="6">
    <source>
        <dbReference type="ARBA" id="ARBA00023136"/>
    </source>
</evidence>
<dbReference type="PANTHER" id="PTHR33452:SF1">
    <property type="entry name" value="INNER MEMBRANE PROTEIN YPHA-RELATED"/>
    <property type="match status" value="1"/>
</dbReference>
<evidence type="ECO:0000256" key="2">
    <source>
        <dbReference type="ARBA" id="ARBA00006679"/>
    </source>
</evidence>
<feature type="transmembrane region" description="Helical" evidence="7">
    <location>
        <begin position="12"/>
        <end position="28"/>
    </location>
</feature>
<dbReference type="OrthoDB" id="280866at2"/>
<evidence type="ECO:0000313" key="9">
    <source>
        <dbReference type="Proteomes" id="UP000253628"/>
    </source>
</evidence>
<keyword evidence="9" id="KW-1185">Reference proteome</keyword>
<keyword evidence="4 7" id="KW-0812">Transmembrane</keyword>
<organism evidence="8 9">
    <name type="scientific">Eoetvoesiella caeni</name>
    <dbReference type="NCBI Taxonomy" id="645616"/>
    <lineage>
        <taxon>Bacteria</taxon>
        <taxon>Pseudomonadati</taxon>
        <taxon>Pseudomonadota</taxon>
        <taxon>Betaproteobacteria</taxon>
        <taxon>Burkholderiales</taxon>
        <taxon>Alcaligenaceae</taxon>
        <taxon>Eoetvoesiella</taxon>
    </lineage>
</organism>
<dbReference type="RefSeq" id="WP_113933910.1">
    <property type="nucleotide sequence ID" value="NZ_JACCEU010000008.1"/>
</dbReference>
<comment type="caution">
    <text evidence="8">The sequence shown here is derived from an EMBL/GenBank/DDBJ whole genome shotgun (WGS) entry which is preliminary data.</text>
</comment>
<dbReference type="InterPro" id="IPR051907">
    <property type="entry name" value="DoxX-like_oxidoreductase"/>
</dbReference>
<dbReference type="PANTHER" id="PTHR33452">
    <property type="entry name" value="OXIDOREDUCTASE CATD-RELATED"/>
    <property type="match status" value="1"/>
</dbReference>
<evidence type="ECO:0000256" key="5">
    <source>
        <dbReference type="ARBA" id="ARBA00022989"/>
    </source>
</evidence>
<accession>A0A366HA77</accession>
<dbReference type="AlphaFoldDB" id="A0A366HA77"/>
<evidence type="ECO:0000256" key="1">
    <source>
        <dbReference type="ARBA" id="ARBA00004651"/>
    </source>
</evidence>
<name>A0A366HA77_9BURK</name>
<dbReference type="GO" id="GO:0005886">
    <property type="term" value="C:plasma membrane"/>
    <property type="evidence" value="ECO:0007669"/>
    <property type="project" value="UniProtKB-SubCell"/>
</dbReference>
<dbReference type="EMBL" id="QNRQ01000007">
    <property type="protein sequence ID" value="RBP38354.1"/>
    <property type="molecule type" value="Genomic_DNA"/>
</dbReference>
<keyword evidence="3" id="KW-1003">Cell membrane</keyword>
<dbReference type="Proteomes" id="UP000253628">
    <property type="component" value="Unassembled WGS sequence"/>
</dbReference>
<feature type="transmembrane region" description="Helical" evidence="7">
    <location>
        <begin position="48"/>
        <end position="69"/>
    </location>
</feature>
<sequence length="136" mass="14171">MSSSTSDDLGKLVLRLTLGILVLLHGISKLTNGIGGIEGMLTSHGWPAFIAWGAYLGEVVGPILLILGFYTRPAALLVLINMVAAIALAHTSQLAMLAKSGGWALELQGMFLFGALAVMLLGAGRYSLGGKSGRYN</sequence>
<protein>
    <submittedName>
        <fullName evidence="8">Putative oxidoreductase</fullName>
    </submittedName>
</protein>
<proteinExistence type="inferred from homology"/>